<accession>A0A4Y8WQC6</accession>
<dbReference type="Proteomes" id="UP000297225">
    <property type="component" value="Unassembled WGS sequence"/>
</dbReference>
<evidence type="ECO:0000259" key="1">
    <source>
        <dbReference type="Pfam" id="PF01814"/>
    </source>
</evidence>
<dbReference type="STRING" id="1122973.GCA_000379925_01718"/>
<name>A0A4Y8WQC6_9PORP</name>
<dbReference type="EMBL" id="SPNC01000092">
    <property type="protein sequence ID" value="TFH94716.1"/>
    <property type="molecule type" value="Genomic_DNA"/>
</dbReference>
<evidence type="ECO:0000313" key="2">
    <source>
        <dbReference type="EMBL" id="TFH94716.1"/>
    </source>
</evidence>
<proteinExistence type="predicted"/>
<dbReference type="Pfam" id="PF01814">
    <property type="entry name" value="Hemerythrin"/>
    <property type="match status" value="1"/>
</dbReference>
<feature type="domain" description="Hemerythrin-like" evidence="1">
    <location>
        <begin position="84"/>
        <end position="222"/>
    </location>
</feature>
<protein>
    <submittedName>
        <fullName evidence="2">Hemerythrin domain-containing protein</fullName>
    </submittedName>
</protein>
<dbReference type="GeneID" id="66796684"/>
<dbReference type="Gene3D" id="1.20.120.520">
    <property type="entry name" value="nmb1532 protein domain like"/>
    <property type="match status" value="1"/>
</dbReference>
<keyword evidence="3" id="KW-1185">Reference proteome</keyword>
<gene>
    <name evidence="2" type="ORF">E4P47_06360</name>
</gene>
<reference evidence="2 3" key="1">
    <citation type="submission" date="2019-03" db="EMBL/GenBank/DDBJ databases">
        <title>Porphyromonas levii Isolated from the Uterus of Dairy Cows.</title>
        <authorList>
            <person name="Francis A.M."/>
        </authorList>
    </citation>
    <scope>NUCLEOTIDE SEQUENCE [LARGE SCALE GENOMIC DNA]</scope>
    <source>
        <strain evidence="2 3">AF5678</strain>
    </source>
</reference>
<dbReference type="RefSeq" id="WP_134849485.1">
    <property type="nucleotide sequence ID" value="NZ_CP197400.1"/>
</dbReference>
<organism evidence="2 3">
    <name type="scientific">Porphyromonas levii</name>
    <dbReference type="NCBI Taxonomy" id="28114"/>
    <lineage>
        <taxon>Bacteria</taxon>
        <taxon>Pseudomonadati</taxon>
        <taxon>Bacteroidota</taxon>
        <taxon>Bacteroidia</taxon>
        <taxon>Bacteroidales</taxon>
        <taxon>Porphyromonadaceae</taxon>
        <taxon>Porphyromonas</taxon>
    </lineage>
</organism>
<dbReference type="InterPro" id="IPR012312">
    <property type="entry name" value="Hemerythrin-like"/>
</dbReference>
<comment type="caution">
    <text evidence="2">The sequence shown here is derived from an EMBL/GenBank/DDBJ whole genome shotgun (WGS) entry which is preliminary data.</text>
</comment>
<dbReference type="OrthoDB" id="937463at2"/>
<evidence type="ECO:0000313" key="3">
    <source>
        <dbReference type="Proteomes" id="UP000297225"/>
    </source>
</evidence>
<sequence length="232" mass="27805">MMTTRSKHYTPHTKMADLVSDHYKILLLIYRFDIPLGMGEKTIKEMCEEYDVDVDTFLFIVHFLLFGEGTGQQELHKKLSLPLIIRFLRNSHSYFLDYRLPEIKRNMMEAISEAPQDIQFVINKYFDEYEEEVYQHMKYENEVVFPYAQALMEGAKDPEYGISTFEQKHDQVELKMLELKNIFIKYYPMATDYKVNNILHDLFTCSDELHNHNDVEDFIFVKIVKELEREVR</sequence>
<dbReference type="AlphaFoldDB" id="A0A4Y8WQC6"/>